<feature type="domain" description="Polysaccharide pyruvyl transferase" evidence="1">
    <location>
        <begin position="15"/>
        <end position="270"/>
    </location>
</feature>
<accession>A0A7W4ZCB2</accession>
<evidence type="ECO:0000259" key="1">
    <source>
        <dbReference type="Pfam" id="PF04230"/>
    </source>
</evidence>
<evidence type="ECO:0000313" key="2">
    <source>
        <dbReference type="EMBL" id="MBB3063175.1"/>
    </source>
</evidence>
<evidence type="ECO:0000313" key="3">
    <source>
        <dbReference type="Proteomes" id="UP000535937"/>
    </source>
</evidence>
<dbReference type="EMBL" id="JACHWZ010000026">
    <property type="protein sequence ID" value="MBB3063175.1"/>
    <property type="molecule type" value="Genomic_DNA"/>
</dbReference>
<reference evidence="2 3" key="1">
    <citation type="submission" date="2020-08" db="EMBL/GenBank/DDBJ databases">
        <title>Genomic Encyclopedia of Type Strains, Phase III (KMG-III): the genomes of soil and plant-associated and newly described type strains.</title>
        <authorList>
            <person name="Whitman W."/>
        </authorList>
    </citation>
    <scope>NUCLEOTIDE SEQUENCE [LARGE SCALE GENOMIC DNA]</scope>
    <source>
        <strain evidence="2 3">CECT 8799</strain>
    </source>
</reference>
<sequence length="359" mass="40375">MKITVISTFRRGKLNIGDHLITKATVEAVKKLYGSRAKINIIFRAENWAKVQPQIEDSDFIIFACLAIRKNLSATYRFLPQIIESGIPYGILSAGTSLNVSSSRLLLRKAFDEGDQNILRELASKSSFFTTRGLLTQAVCEDIGITNASPAGDIAFVDSRFEKRAFQKVGTVKKIAISDPHYADKYQNSFLYMLARICDIFPDAQVDLLLHGINDLTKKLASDMGIGIREIYLDSKNGLDVYDEYNLHVGYRVHGHVSALSRRKPSYLLEQDGRGCDYGLAISRKITVPNYKPMKVEKIDQAATTPVDILTSMIKIDSELEFSRFLGLESEIRNFSENNLKTLRTINNEGKDLFKRDIS</sequence>
<dbReference type="RefSeq" id="WP_183463117.1">
    <property type="nucleotide sequence ID" value="NZ_JACHWZ010000026.1"/>
</dbReference>
<proteinExistence type="predicted"/>
<keyword evidence="3" id="KW-1185">Reference proteome</keyword>
<dbReference type="Proteomes" id="UP000535937">
    <property type="component" value="Unassembled WGS sequence"/>
</dbReference>
<comment type="caution">
    <text evidence="2">The sequence shown here is derived from an EMBL/GenBank/DDBJ whole genome shotgun (WGS) entry which is preliminary data.</text>
</comment>
<protein>
    <recommendedName>
        <fullName evidence="1">Polysaccharide pyruvyl transferase domain-containing protein</fullName>
    </recommendedName>
</protein>
<name>A0A7W4ZCB2_9GAMM</name>
<gene>
    <name evidence="2" type="ORF">FHS09_004028</name>
</gene>
<organism evidence="2 3">
    <name type="scientific">Microbulbifer rhizosphaerae</name>
    <dbReference type="NCBI Taxonomy" id="1562603"/>
    <lineage>
        <taxon>Bacteria</taxon>
        <taxon>Pseudomonadati</taxon>
        <taxon>Pseudomonadota</taxon>
        <taxon>Gammaproteobacteria</taxon>
        <taxon>Cellvibrionales</taxon>
        <taxon>Microbulbiferaceae</taxon>
        <taxon>Microbulbifer</taxon>
    </lineage>
</organism>
<dbReference type="Pfam" id="PF04230">
    <property type="entry name" value="PS_pyruv_trans"/>
    <property type="match status" value="1"/>
</dbReference>
<dbReference type="AlphaFoldDB" id="A0A7W4ZCB2"/>
<dbReference type="InterPro" id="IPR007345">
    <property type="entry name" value="Polysacch_pyruvyl_Trfase"/>
</dbReference>